<dbReference type="PROSITE" id="PS51257">
    <property type="entry name" value="PROKAR_LIPOPROTEIN"/>
    <property type="match status" value="1"/>
</dbReference>
<proteinExistence type="predicted"/>
<dbReference type="Pfam" id="PF03168">
    <property type="entry name" value="LEA_2"/>
    <property type="match status" value="1"/>
</dbReference>
<dbReference type="SUPFAM" id="SSF117070">
    <property type="entry name" value="LEA14-like"/>
    <property type="match status" value="1"/>
</dbReference>
<dbReference type="AlphaFoldDB" id="A0A0S7BUS7"/>
<feature type="chain" id="PRO_5006633225" evidence="1">
    <location>
        <begin position="20"/>
        <end position="200"/>
    </location>
</feature>
<keyword evidence="1" id="KW-0732">Signal</keyword>
<dbReference type="Proteomes" id="UP000053091">
    <property type="component" value="Unassembled WGS sequence"/>
</dbReference>
<dbReference type="STRING" id="1678841.TBC1_12520"/>
<gene>
    <name evidence="3" type="ORF">TBC1_12520</name>
</gene>
<protein>
    <submittedName>
        <fullName evidence="3">Late embryogenesis abundant protein</fullName>
    </submittedName>
</protein>
<sequence length="200" mass="21586">MKKFRFPVAVMLTLLLVSACDVLNQVQQMANLTKCEFRLKTVDQLRLAGVNIQQIRQLSDLSLMDAAKITTAAMSGGSLPLNFTLNVEAKNPNPAVAGLNRLDWTLLIDDIEMVSGVNENRVQIPANGGTSILPLTISIDLKQALKGKSGDAIANFGLNLAGAGNQPTRITLKARPYISVGSQTIAYPGYLTIRNEFTSN</sequence>
<keyword evidence="4" id="KW-1185">Reference proteome</keyword>
<accession>A0A0S7BUS7</accession>
<dbReference type="RefSeq" id="WP_062044451.1">
    <property type="nucleotide sequence ID" value="NZ_DF968183.1"/>
</dbReference>
<name>A0A0S7BUS7_9BACT</name>
<dbReference type="Gene3D" id="2.60.40.1820">
    <property type="match status" value="1"/>
</dbReference>
<dbReference type="EMBL" id="DF968183">
    <property type="protein sequence ID" value="GAP44709.1"/>
    <property type="molecule type" value="Genomic_DNA"/>
</dbReference>
<evidence type="ECO:0000313" key="3">
    <source>
        <dbReference type="EMBL" id="GAP44709.1"/>
    </source>
</evidence>
<feature type="signal peptide" evidence="1">
    <location>
        <begin position="1"/>
        <end position="19"/>
    </location>
</feature>
<reference evidence="3" key="1">
    <citation type="journal article" date="2015" name="Genome Announc.">
        <title>Draft Genome Sequence of Bacteroidales Strain TBC1, a Novel Isolate from a Methanogenic Wastewater Treatment System.</title>
        <authorList>
            <person name="Tourlousse D.M."/>
            <person name="Matsuura N."/>
            <person name="Sun L."/>
            <person name="Toyonaga M."/>
            <person name="Kuroda K."/>
            <person name="Ohashi A."/>
            <person name="Cruz R."/>
            <person name="Yamaguchi T."/>
            <person name="Sekiguchi Y."/>
        </authorList>
    </citation>
    <scope>NUCLEOTIDE SEQUENCE [LARGE SCALE GENOMIC DNA]</scope>
    <source>
        <strain evidence="3">TBC1</strain>
    </source>
</reference>
<evidence type="ECO:0000259" key="2">
    <source>
        <dbReference type="Pfam" id="PF03168"/>
    </source>
</evidence>
<feature type="domain" description="Late embryogenesis abundant protein LEA-2 subgroup" evidence="2">
    <location>
        <begin position="87"/>
        <end position="178"/>
    </location>
</feature>
<dbReference type="OrthoDB" id="704817at2"/>
<evidence type="ECO:0000313" key="4">
    <source>
        <dbReference type="Proteomes" id="UP000053091"/>
    </source>
</evidence>
<dbReference type="InterPro" id="IPR004864">
    <property type="entry name" value="LEA_2"/>
</dbReference>
<organism evidence="3">
    <name type="scientific">Lentimicrobium saccharophilum</name>
    <dbReference type="NCBI Taxonomy" id="1678841"/>
    <lineage>
        <taxon>Bacteria</taxon>
        <taxon>Pseudomonadati</taxon>
        <taxon>Bacteroidota</taxon>
        <taxon>Bacteroidia</taxon>
        <taxon>Bacteroidales</taxon>
        <taxon>Lentimicrobiaceae</taxon>
        <taxon>Lentimicrobium</taxon>
    </lineage>
</organism>
<evidence type="ECO:0000256" key="1">
    <source>
        <dbReference type="SAM" id="SignalP"/>
    </source>
</evidence>